<name>A0ABT1I9X9_9PSEU</name>
<proteinExistence type="predicted"/>
<dbReference type="EMBL" id="JAMTCO010000004">
    <property type="protein sequence ID" value="MCP2269346.1"/>
    <property type="molecule type" value="Genomic_DNA"/>
</dbReference>
<evidence type="ECO:0000313" key="2">
    <source>
        <dbReference type="EMBL" id="MCP2269346.1"/>
    </source>
</evidence>
<reference evidence="2 3" key="1">
    <citation type="submission" date="2022-06" db="EMBL/GenBank/DDBJ databases">
        <title>Genomic Encyclopedia of Archaeal and Bacterial Type Strains, Phase II (KMG-II): from individual species to whole genera.</title>
        <authorList>
            <person name="Goeker M."/>
        </authorList>
    </citation>
    <scope>NUCLEOTIDE SEQUENCE [LARGE SCALE GENOMIC DNA]</scope>
    <source>
        <strain evidence="2 3">DSM 44255</strain>
    </source>
</reference>
<accession>A0ABT1I9X9</accession>
<protein>
    <recommendedName>
        <fullName evidence="4">Lipoprotein</fullName>
    </recommendedName>
</protein>
<dbReference type="PROSITE" id="PS51257">
    <property type="entry name" value="PROKAR_LIPOPROTEIN"/>
    <property type="match status" value="1"/>
</dbReference>
<keyword evidence="1" id="KW-0732">Signal</keyword>
<organism evidence="2 3">
    <name type="scientific">Actinokineospora diospyrosa</name>
    <dbReference type="NCBI Taxonomy" id="103728"/>
    <lineage>
        <taxon>Bacteria</taxon>
        <taxon>Bacillati</taxon>
        <taxon>Actinomycetota</taxon>
        <taxon>Actinomycetes</taxon>
        <taxon>Pseudonocardiales</taxon>
        <taxon>Pseudonocardiaceae</taxon>
        <taxon>Actinokineospora</taxon>
    </lineage>
</organism>
<evidence type="ECO:0000313" key="3">
    <source>
        <dbReference type="Proteomes" id="UP001205185"/>
    </source>
</evidence>
<comment type="caution">
    <text evidence="2">The sequence shown here is derived from an EMBL/GenBank/DDBJ whole genome shotgun (WGS) entry which is preliminary data.</text>
</comment>
<feature type="signal peptide" evidence="1">
    <location>
        <begin position="1"/>
        <end position="25"/>
    </location>
</feature>
<gene>
    <name evidence="2" type="ORF">LV75_001834</name>
</gene>
<keyword evidence="3" id="KW-1185">Reference proteome</keyword>
<evidence type="ECO:0008006" key="4">
    <source>
        <dbReference type="Google" id="ProtNLM"/>
    </source>
</evidence>
<sequence length="143" mass="15515">MRGLGGRFLLLAAIALTLFASTACGASALEVKEDAAVDREFQRISRDRTSAPLSGIVASRWDSVHVFATEAADRDEVEAAVGRDVDMPDTFFQDGTLMVFMSGEEAVTAVVVWGFVLDPGHYGRTATVRKTADDYRLRIVEGK</sequence>
<evidence type="ECO:0000256" key="1">
    <source>
        <dbReference type="SAM" id="SignalP"/>
    </source>
</evidence>
<feature type="chain" id="PRO_5047254218" description="Lipoprotein" evidence="1">
    <location>
        <begin position="26"/>
        <end position="143"/>
    </location>
</feature>
<dbReference type="RefSeq" id="WP_253886347.1">
    <property type="nucleotide sequence ID" value="NZ_BAAAVB010000004.1"/>
</dbReference>
<dbReference type="Proteomes" id="UP001205185">
    <property type="component" value="Unassembled WGS sequence"/>
</dbReference>